<accession>A0A0L9V9Z6</accession>
<name>A0A0L9V9Z6_PHAAN</name>
<protein>
    <submittedName>
        <fullName evidence="1">Uncharacterized protein</fullName>
    </submittedName>
</protein>
<gene>
    <name evidence="1" type="ORF">LR48_Vigan09g048700</name>
</gene>
<organism evidence="1 2">
    <name type="scientific">Phaseolus angularis</name>
    <name type="common">Azuki bean</name>
    <name type="synonym">Vigna angularis</name>
    <dbReference type="NCBI Taxonomy" id="3914"/>
    <lineage>
        <taxon>Eukaryota</taxon>
        <taxon>Viridiplantae</taxon>
        <taxon>Streptophyta</taxon>
        <taxon>Embryophyta</taxon>
        <taxon>Tracheophyta</taxon>
        <taxon>Spermatophyta</taxon>
        <taxon>Magnoliopsida</taxon>
        <taxon>eudicotyledons</taxon>
        <taxon>Gunneridae</taxon>
        <taxon>Pentapetalae</taxon>
        <taxon>rosids</taxon>
        <taxon>fabids</taxon>
        <taxon>Fabales</taxon>
        <taxon>Fabaceae</taxon>
        <taxon>Papilionoideae</taxon>
        <taxon>50 kb inversion clade</taxon>
        <taxon>NPAAA clade</taxon>
        <taxon>indigoferoid/millettioid clade</taxon>
        <taxon>Phaseoleae</taxon>
        <taxon>Vigna</taxon>
    </lineage>
</organism>
<dbReference type="EMBL" id="CM003379">
    <property type="protein sequence ID" value="KOM51828.1"/>
    <property type="molecule type" value="Genomic_DNA"/>
</dbReference>
<sequence length="101" mass="11273">MVHSVDDEPEIVGESELNEEVLLFCHVSIESEGSHVGGDEDEVEVQGEDDKVQDMDEQHVGVEEEVVIEQHGQGKEEVVIEDFTSSQDNDAGWCIVKFVME</sequence>
<dbReference type="AlphaFoldDB" id="A0A0L9V9Z6"/>
<evidence type="ECO:0000313" key="1">
    <source>
        <dbReference type="EMBL" id="KOM51828.1"/>
    </source>
</evidence>
<proteinExistence type="predicted"/>
<reference evidence="2" key="1">
    <citation type="journal article" date="2015" name="Proc. Natl. Acad. Sci. U.S.A.">
        <title>Genome sequencing of adzuki bean (Vigna angularis) provides insight into high starch and low fat accumulation and domestication.</title>
        <authorList>
            <person name="Yang K."/>
            <person name="Tian Z."/>
            <person name="Chen C."/>
            <person name="Luo L."/>
            <person name="Zhao B."/>
            <person name="Wang Z."/>
            <person name="Yu L."/>
            <person name="Li Y."/>
            <person name="Sun Y."/>
            <person name="Li W."/>
            <person name="Chen Y."/>
            <person name="Li Y."/>
            <person name="Zhang Y."/>
            <person name="Ai D."/>
            <person name="Zhao J."/>
            <person name="Shang C."/>
            <person name="Ma Y."/>
            <person name="Wu B."/>
            <person name="Wang M."/>
            <person name="Gao L."/>
            <person name="Sun D."/>
            <person name="Zhang P."/>
            <person name="Guo F."/>
            <person name="Wang W."/>
            <person name="Li Y."/>
            <person name="Wang J."/>
            <person name="Varshney R.K."/>
            <person name="Wang J."/>
            <person name="Ling H.Q."/>
            <person name="Wan P."/>
        </authorList>
    </citation>
    <scope>NUCLEOTIDE SEQUENCE</scope>
    <source>
        <strain evidence="2">cv. Jingnong 6</strain>
    </source>
</reference>
<dbReference type="Proteomes" id="UP000053144">
    <property type="component" value="Chromosome 9"/>
</dbReference>
<dbReference type="Gramene" id="KOM51828">
    <property type="protein sequence ID" value="KOM51828"/>
    <property type="gene ID" value="LR48_Vigan09g048700"/>
</dbReference>
<evidence type="ECO:0000313" key="2">
    <source>
        <dbReference type="Proteomes" id="UP000053144"/>
    </source>
</evidence>